<accession>A0A0A8ZPS7</accession>
<dbReference type="AlphaFoldDB" id="A0A0A8ZPS7"/>
<protein>
    <submittedName>
        <fullName evidence="1">Uncharacterized protein</fullName>
    </submittedName>
</protein>
<proteinExistence type="predicted"/>
<evidence type="ECO:0000313" key="1">
    <source>
        <dbReference type="EMBL" id="JAD36847.1"/>
    </source>
</evidence>
<reference evidence="1" key="2">
    <citation type="journal article" date="2015" name="Data Brief">
        <title>Shoot transcriptome of the giant reed, Arundo donax.</title>
        <authorList>
            <person name="Barrero R.A."/>
            <person name="Guerrero F.D."/>
            <person name="Moolhuijzen P."/>
            <person name="Goolsby J.A."/>
            <person name="Tidwell J."/>
            <person name="Bellgard S.E."/>
            <person name="Bellgard M.I."/>
        </authorList>
    </citation>
    <scope>NUCLEOTIDE SEQUENCE</scope>
    <source>
        <tissue evidence="1">Shoot tissue taken approximately 20 cm above the soil surface</tissue>
    </source>
</reference>
<dbReference type="EMBL" id="GBRH01261048">
    <property type="protein sequence ID" value="JAD36847.1"/>
    <property type="molecule type" value="Transcribed_RNA"/>
</dbReference>
<organism evidence="1">
    <name type="scientific">Arundo donax</name>
    <name type="common">Giant reed</name>
    <name type="synonym">Donax arundinaceus</name>
    <dbReference type="NCBI Taxonomy" id="35708"/>
    <lineage>
        <taxon>Eukaryota</taxon>
        <taxon>Viridiplantae</taxon>
        <taxon>Streptophyta</taxon>
        <taxon>Embryophyta</taxon>
        <taxon>Tracheophyta</taxon>
        <taxon>Spermatophyta</taxon>
        <taxon>Magnoliopsida</taxon>
        <taxon>Liliopsida</taxon>
        <taxon>Poales</taxon>
        <taxon>Poaceae</taxon>
        <taxon>PACMAD clade</taxon>
        <taxon>Arundinoideae</taxon>
        <taxon>Arundineae</taxon>
        <taxon>Arundo</taxon>
    </lineage>
</organism>
<reference evidence="1" key="1">
    <citation type="submission" date="2014-09" db="EMBL/GenBank/DDBJ databases">
        <authorList>
            <person name="Magalhaes I.L.F."/>
            <person name="Oliveira U."/>
            <person name="Santos F.R."/>
            <person name="Vidigal T.H.D.A."/>
            <person name="Brescovit A.D."/>
            <person name="Santos A.J."/>
        </authorList>
    </citation>
    <scope>NUCLEOTIDE SEQUENCE</scope>
    <source>
        <tissue evidence="1">Shoot tissue taken approximately 20 cm above the soil surface</tissue>
    </source>
</reference>
<name>A0A0A8ZPS7_ARUDO</name>
<sequence length="33" mass="3575">MASNLPFSSLALFSADVAKAICLACASRFDMHW</sequence>